<organism evidence="1 2">
    <name type="scientific">Nitrosomonas oligotropha</name>
    <dbReference type="NCBI Taxonomy" id="42354"/>
    <lineage>
        <taxon>Bacteria</taxon>
        <taxon>Pseudomonadati</taxon>
        <taxon>Pseudomonadota</taxon>
        <taxon>Betaproteobacteria</taxon>
        <taxon>Nitrosomonadales</taxon>
        <taxon>Nitrosomonadaceae</taxon>
        <taxon>Nitrosomonas</taxon>
    </lineage>
</organism>
<dbReference type="STRING" id="42354.SAMN05216333_101188"/>
<accession>A0A1H8JF52</accession>
<evidence type="ECO:0000313" key="1">
    <source>
        <dbReference type="EMBL" id="SEN79332.1"/>
    </source>
</evidence>
<protein>
    <submittedName>
        <fullName evidence="1">Uncharacterized protein</fullName>
    </submittedName>
</protein>
<gene>
    <name evidence="1" type="ORF">SAMN05216333_101188</name>
</gene>
<evidence type="ECO:0000313" key="2">
    <source>
        <dbReference type="Proteomes" id="UP000198814"/>
    </source>
</evidence>
<sequence length="101" mass="11404">MISAVCAKAERPIKPFDQLKTLEGLVVGDKYEKAIQLYGSPQYVRIGKELDELIRDEFFASSQEMGFDKAVAYGPNKADDLLVTWLFLRNDKIAAILMSIF</sequence>
<keyword evidence="2" id="KW-1185">Reference proteome</keyword>
<proteinExistence type="predicted"/>
<dbReference type="Proteomes" id="UP000198814">
    <property type="component" value="Unassembled WGS sequence"/>
</dbReference>
<dbReference type="EMBL" id="FODO01000001">
    <property type="protein sequence ID" value="SEN79332.1"/>
    <property type="molecule type" value="Genomic_DNA"/>
</dbReference>
<dbReference type="AlphaFoldDB" id="A0A1H8JF52"/>
<name>A0A1H8JF52_9PROT</name>
<reference evidence="2" key="1">
    <citation type="submission" date="2016-10" db="EMBL/GenBank/DDBJ databases">
        <authorList>
            <person name="Varghese N."/>
            <person name="Submissions S."/>
        </authorList>
    </citation>
    <scope>NUCLEOTIDE SEQUENCE [LARGE SCALE GENOMIC DNA]</scope>
    <source>
        <strain evidence="2">Nm76</strain>
    </source>
</reference>